<dbReference type="SUPFAM" id="SSF47240">
    <property type="entry name" value="Ferritin-like"/>
    <property type="match status" value="1"/>
</dbReference>
<dbReference type="Proteomes" id="UP000198238">
    <property type="component" value="Chromosome"/>
</dbReference>
<dbReference type="AlphaFoldDB" id="A0A220RZA9"/>
<comment type="similarity">
    <text evidence="1">Belongs to the bacterioferritin family.</text>
</comment>
<reference evidence="5 6" key="1">
    <citation type="submission" date="2017-06" db="EMBL/GenBank/DDBJ databases">
        <title>Neisseria chenwenguii sp. nov., isolated from the intestinal contents of Tibetan Plateau Pika in Yushu, Qinghai Province, China.</title>
        <authorList>
            <person name="Zhang G."/>
        </authorList>
    </citation>
    <scope>NUCLEOTIDE SEQUENCE [LARGE SCALE GENOMIC DNA]</scope>
    <source>
        <strain evidence="5 6">10023</strain>
    </source>
</reference>
<organism evidence="5 6">
    <name type="scientific">Neisseria chenwenguii</name>
    <dbReference type="NCBI Taxonomy" id="1853278"/>
    <lineage>
        <taxon>Bacteria</taxon>
        <taxon>Pseudomonadati</taxon>
        <taxon>Pseudomonadota</taxon>
        <taxon>Betaproteobacteria</taxon>
        <taxon>Neisseriales</taxon>
        <taxon>Neisseriaceae</taxon>
        <taxon>Neisseria</taxon>
    </lineage>
</organism>
<keyword evidence="2" id="KW-0409">Iron storage</keyword>
<sequence>MKNVQQTIQFLQSLATDLAANAISHKIVSKNFAAQGFTKLAEKYAAHYAEEMAFVDQFYDRILDLDGEIKHEAAPSFQTPTDVEAYFQYDLQQSVDGLPVLEEAINAGFFDITTLDLMKEYYKDEEEDLNWTKAQLDLIALIGKQNYLATMI</sequence>
<feature type="domain" description="Ferritin/DPS" evidence="4">
    <location>
        <begin position="11"/>
        <end position="141"/>
    </location>
</feature>
<dbReference type="EMBL" id="CP022278">
    <property type="protein sequence ID" value="ASK26561.1"/>
    <property type="molecule type" value="Genomic_DNA"/>
</dbReference>
<evidence type="ECO:0000313" key="6">
    <source>
        <dbReference type="Proteomes" id="UP000198238"/>
    </source>
</evidence>
<keyword evidence="6" id="KW-1185">Reference proteome</keyword>
<evidence type="ECO:0000313" key="5">
    <source>
        <dbReference type="EMBL" id="ASK26561.1"/>
    </source>
</evidence>
<dbReference type="InterPro" id="IPR008331">
    <property type="entry name" value="Ferritin_DPS_dom"/>
</dbReference>
<dbReference type="PRINTS" id="PR00601">
    <property type="entry name" value="BACFERRITIN"/>
</dbReference>
<evidence type="ECO:0000259" key="4">
    <source>
        <dbReference type="Pfam" id="PF00210"/>
    </source>
</evidence>
<dbReference type="Pfam" id="PF00210">
    <property type="entry name" value="Ferritin"/>
    <property type="match status" value="1"/>
</dbReference>
<dbReference type="KEGG" id="nei:BG910_01265"/>
<dbReference type="InterPro" id="IPR009078">
    <property type="entry name" value="Ferritin-like_SF"/>
</dbReference>
<protein>
    <submittedName>
        <fullName evidence="5">Bacterioferritin</fullName>
    </submittedName>
</protein>
<dbReference type="GO" id="GO:0006879">
    <property type="term" value="P:intracellular iron ion homeostasis"/>
    <property type="evidence" value="ECO:0007669"/>
    <property type="project" value="UniProtKB-KW"/>
</dbReference>
<dbReference type="OrthoDB" id="4271929at2"/>
<evidence type="ECO:0000256" key="3">
    <source>
        <dbReference type="ARBA" id="ARBA00023004"/>
    </source>
</evidence>
<keyword evidence="3" id="KW-0408">Iron</keyword>
<dbReference type="InterPro" id="IPR002024">
    <property type="entry name" value="Bacterioferritin"/>
</dbReference>
<accession>A0A220RZA9</accession>
<evidence type="ECO:0000256" key="2">
    <source>
        <dbReference type="ARBA" id="ARBA00022434"/>
    </source>
</evidence>
<dbReference type="InterPro" id="IPR012347">
    <property type="entry name" value="Ferritin-like"/>
</dbReference>
<gene>
    <name evidence="5" type="ORF">BG910_01265</name>
</gene>
<evidence type="ECO:0000256" key="1">
    <source>
        <dbReference type="ARBA" id="ARBA00008093"/>
    </source>
</evidence>
<dbReference type="GO" id="GO:0008199">
    <property type="term" value="F:ferric iron binding"/>
    <property type="evidence" value="ECO:0007669"/>
    <property type="project" value="InterPro"/>
</dbReference>
<dbReference type="RefSeq" id="WP_089035284.1">
    <property type="nucleotide sequence ID" value="NZ_CP022278.1"/>
</dbReference>
<dbReference type="GO" id="GO:0006826">
    <property type="term" value="P:iron ion transport"/>
    <property type="evidence" value="ECO:0007669"/>
    <property type="project" value="InterPro"/>
</dbReference>
<proteinExistence type="inferred from homology"/>
<name>A0A220RZA9_9NEIS</name>
<dbReference type="Gene3D" id="1.20.1260.10">
    <property type="match status" value="1"/>
</dbReference>